<dbReference type="Proteomes" id="UP000186098">
    <property type="component" value="Unassembled WGS sequence"/>
</dbReference>
<keyword evidence="3" id="KW-1185">Reference proteome</keyword>
<accession>A0A1N7MFG0</accession>
<evidence type="ECO:0000313" key="3">
    <source>
        <dbReference type="Proteomes" id="UP000186098"/>
    </source>
</evidence>
<dbReference type="CDD" id="cd03814">
    <property type="entry name" value="GT4-like"/>
    <property type="match status" value="1"/>
</dbReference>
<dbReference type="GO" id="GO:0016757">
    <property type="term" value="F:glycosyltransferase activity"/>
    <property type="evidence" value="ECO:0007669"/>
    <property type="project" value="TreeGrafter"/>
</dbReference>
<dbReference type="OrthoDB" id="9790710at2"/>
<evidence type="ECO:0000313" key="2">
    <source>
        <dbReference type="EMBL" id="SIS84797.1"/>
    </source>
</evidence>
<proteinExistence type="predicted"/>
<dbReference type="STRING" id="407234.SAMN05421795_10754"/>
<gene>
    <name evidence="2" type="ORF">SAMN05421795_10754</name>
</gene>
<dbReference type="EMBL" id="FTOM01000007">
    <property type="protein sequence ID" value="SIS84797.1"/>
    <property type="molecule type" value="Genomic_DNA"/>
</dbReference>
<feature type="domain" description="Glycosyltransferase subfamily 4-like N-terminal" evidence="1">
    <location>
        <begin position="42"/>
        <end position="198"/>
    </location>
</feature>
<dbReference type="InterPro" id="IPR050194">
    <property type="entry name" value="Glycosyltransferase_grp1"/>
</dbReference>
<dbReference type="PANTHER" id="PTHR45947:SF3">
    <property type="entry name" value="SULFOQUINOVOSYL TRANSFERASE SQD2"/>
    <property type="match status" value="1"/>
</dbReference>
<protein>
    <submittedName>
        <fullName evidence="2">Glycosyltransferase involved in cell wall bisynthesis</fullName>
    </submittedName>
</protein>
<dbReference type="Gene3D" id="3.40.50.2000">
    <property type="entry name" value="Glycogen Phosphorylase B"/>
    <property type="match status" value="2"/>
</dbReference>
<keyword evidence="2" id="KW-0808">Transferase</keyword>
<name>A0A1N7MFG0_9RHOB</name>
<sequence>MSVTLDQAPILRRRSAVRPARAAVPGDAGRILIISDAWQPQVNGVVRTYENICHALEAQGCTVRVIGPADFRAVALPSYPEIPLALFPGRRLAALIESFAPDAVHIAVEGPLGWAARGWCLARGVPFSTAFHTNFPAYAAVRAPRGLRGGVEALTIAGLRHFHAPARFIYVATASLEEQLRGWGFANRFVRLSRGIDFTLFHPAMPDRRSPGARGTANGAGPVLLYVGRVAPEKNIETFLALRTPGQKVVVGDGPLLPALRARHPEVIFHGTLRGRALADAYRAADLFVFPSRTDTFGNVVIEALASGLPVAAYDVPGPRDIVAGDARLGAVDADLEAAVARALIAPGTAQERHDLARARFCWNKVAQVFRDHCAELRGPGAVPAG</sequence>
<organism evidence="2 3">
    <name type="scientific">Phaeovulum vinaykumarii</name>
    <dbReference type="NCBI Taxonomy" id="407234"/>
    <lineage>
        <taxon>Bacteria</taxon>
        <taxon>Pseudomonadati</taxon>
        <taxon>Pseudomonadota</taxon>
        <taxon>Alphaproteobacteria</taxon>
        <taxon>Rhodobacterales</taxon>
        <taxon>Paracoccaceae</taxon>
        <taxon>Phaeovulum</taxon>
    </lineage>
</organism>
<dbReference type="Pfam" id="PF13692">
    <property type="entry name" value="Glyco_trans_1_4"/>
    <property type="match status" value="1"/>
</dbReference>
<dbReference type="PANTHER" id="PTHR45947">
    <property type="entry name" value="SULFOQUINOVOSYL TRANSFERASE SQD2"/>
    <property type="match status" value="1"/>
</dbReference>
<dbReference type="SUPFAM" id="SSF53756">
    <property type="entry name" value="UDP-Glycosyltransferase/glycogen phosphorylase"/>
    <property type="match status" value="1"/>
</dbReference>
<dbReference type="Pfam" id="PF13439">
    <property type="entry name" value="Glyco_transf_4"/>
    <property type="match status" value="1"/>
</dbReference>
<dbReference type="RefSeq" id="WP_083947762.1">
    <property type="nucleotide sequence ID" value="NZ_FTOM01000007.1"/>
</dbReference>
<dbReference type="AlphaFoldDB" id="A0A1N7MFG0"/>
<reference evidence="3" key="1">
    <citation type="submission" date="2017-01" db="EMBL/GenBank/DDBJ databases">
        <authorList>
            <person name="Varghese N."/>
            <person name="Submissions S."/>
        </authorList>
    </citation>
    <scope>NUCLEOTIDE SEQUENCE [LARGE SCALE GENOMIC DNA]</scope>
    <source>
        <strain evidence="3">DSM 18714</strain>
    </source>
</reference>
<evidence type="ECO:0000259" key="1">
    <source>
        <dbReference type="Pfam" id="PF13439"/>
    </source>
</evidence>
<dbReference type="InterPro" id="IPR028098">
    <property type="entry name" value="Glyco_trans_4-like_N"/>
</dbReference>